<accession>A0A1W6C0H5</accession>
<dbReference type="AlphaFoldDB" id="A0A1W6C0H5"/>
<name>A0A1W6C0H5_PSEFL</name>
<organism evidence="1">
    <name type="scientific">Pseudomonas fluorescens</name>
    <dbReference type="NCBI Taxonomy" id="294"/>
    <lineage>
        <taxon>Bacteria</taxon>
        <taxon>Pseudomonadati</taxon>
        <taxon>Pseudomonadota</taxon>
        <taxon>Gammaproteobacteria</taxon>
        <taxon>Pseudomonadales</taxon>
        <taxon>Pseudomonadaceae</taxon>
        <taxon>Pseudomonas</taxon>
    </lineage>
</organism>
<reference evidence="1" key="1">
    <citation type="submission" date="2016-09" db="EMBL/GenBank/DDBJ databases">
        <title>IS1411 activates the second repA gene of the plasmid pG20 in Pseudomonas fluorescens PC20.</title>
        <authorList>
            <person name="Naanuri E."/>
            <person name="Heinaru E."/>
            <person name="Joesaar M."/>
            <person name="Heinaru A."/>
        </authorList>
    </citation>
    <scope>NUCLEOTIDE SEQUENCE</scope>
    <source>
        <strain evidence="1">PC20</strain>
        <plasmid evidence="1">pG20</plasmid>
    </source>
</reference>
<geneLocation type="plasmid" evidence="1">
    <name>pG20</name>
</geneLocation>
<sequence>MMFNEDDMKFVPAYYAANGKGQHVPFIVSLMMVDDQNKAALPPAVSASIDRTLSITGTEGVAFANVYNVERLEVVVPAHIDRAMKILGALVLFRCESPETAENLMGVMNEAYTLTLVKDQRSASDE</sequence>
<proteinExistence type="predicted"/>
<keyword evidence="1" id="KW-0614">Plasmid</keyword>
<dbReference type="EMBL" id="KX893538">
    <property type="protein sequence ID" value="ARJ57890.1"/>
    <property type="molecule type" value="Genomic_DNA"/>
</dbReference>
<evidence type="ECO:0000313" key="1">
    <source>
        <dbReference type="EMBL" id="ARJ57890.1"/>
    </source>
</evidence>
<protein>
    <submittedName>
        <fullName evidence="1">Uncharacterized protein</fullName>
    </submittedName>
</protein>